<reference evidence="1" key="1">
    <citation type="submission" date="2020-03" db="EMBL/GenBank/DDBJ databases">
        <title>Castanea mollissima Vanexum genome sequencing.</title>
        <authorList>
            <person name="Staton M."/>
        </authorList>
    </citation>
    <scope>NUCLEOTIDE SEQUENCE</scope>
    <source>
        <tissue evidence="1">Leaf</tissue>
    </source>
</reference>
<gene>
    <name evidence="1" type="ORF">CMV_026803</name>
</gene>
<dbReference type="EMBL" id="JRKL02008298">
    <property type="protein sequence ID" value="KAF3947004.1"/>
    <property type="molecule type" value="Genomic_DNA"/>
</dbReference>
<evidence type="ECO:0000313" key="1">
    <source>
        <dbReference type="EMBL" id="KAF3947004.1"/>
    </source>
</evidence>
<protein>
    <submittedName>
        <fullName evidence="1">Uncharacterized protein</fullName>
    </submittedName>
</protein>
<dbReference type="AlphaFoldDB" id="A0A8J4QGH8"/>
<comment type="caution">
    <text evidence="1">The sequence shown here is derived from an EMBL/GenBank/DDBJ whole genome shotgun (WGS) entry which is preliminary data.</text>
</comment>
<proteinExistence type="predicted"/>
<name>A0A8J4QGH8_9ROSI</name>
<evidence type="ECO:0000313" key="2">
    <source>
        <dbReference type="Proteomes" id="UP000737018"/>
    </source>
</evidence>
<sequence>MRSPKNSKKEQLERRHLITKLGRSYYFGSKHRKKGSGNIASGKNLEKAQLKRIIFELLKKENVAGC</sequence>
<dbReference type="Proteomes" id="UP000737018">
    <property type="component" value="Unassembled WGS sequence"/>
</dbReference>
<accession>A0A8J4QGH8</accession>
<keyword evidence="2" id="KW-1185">Reference proteome</keyword>
<organism evidence="1 2">
    <name type="scientific">Castanea mollissima</name>
    <name type="common">Chinese chestnut</name>
    <dbReference type="NCBI Taxonomy" id="60419"/>
    <lineage>
        <taxon>Eukaryota</taxon>
        <taxon>Viridiplantae</taxon>
        <taxon>Streptophyta</taxon>
        <taxon>Embryophyta</taxon>
        <taxon>Tracheophyta</taxon>
        <taxon>Spermatophyta</taxon>
        <taxon>Magnoliopsida</taxon>
        <taxon>eudicotyledons</taxon>
        <taxon>Gunneridae</taxon>
        <taxon>Pentapetalae</taxon>
        <taxon>rosids</taxon>
        <taxon>fabids</taxon>
        <taxon>Fagales</taxon>
        <taxon>Fagaceae</taxon>
        <taxon>Castanea</taxon>
    </lineage>
</organism>